<dbReference type="EMBL" id="GBRH01223841">
    <property type="protein sequence ID" value="JAD74054.1"/>
    <property type="molecule type" value="Transcribed_RNA"/>
</dbReference>
<reference evidence="1" key="1">
    <citation type="submission" date="2014-09" db="EMBL/GenBank/DDBJ databases">
        <authorList>
            <person name="Magalhaes I.L.F."/>
            <person name="Oliveira U."/>
            <person name="Santos F.R."/>
            <person name="Vidigal T.H.D.A."/>
            <person name="Brescovit A.D."/>
            <person name="Santos A.J."/>
        </authorList>
    </citation>
    <scope>NUCLEOTIDE SEQUENCE</scope>
    <source>
        <tissue evidence="1">Shoot tissue taken approximately 20 cm above the soil surface</tissue>
    </source>
</reference>
<evidence type="ECO:0000313" key="1">
    <source>
        <dbReference type="EMBL" id="JAD74054.1"/>
    </source>
</evidence>
<reference evidence="1" key="2">
    <citation type="journal article" date="2015" name="Data Brief">
        <title>Shoot transcriptome of the giant reed, Arundo donax.</title>
        <authorList>
            <person name="Barrero R.A."/>
            <person name="Guerrero F.D."/>
            <person name="Moolhuijzen P."/>
            <person name="Goolsby J.A."/>
            <person name="Tidwell J."/>
            <person name="Bellgard S.E."/>
            <person name="Bellgard M.I."/>
        </authorList>
    </citation>
    <scope>NUCLEOTIDE SEQUENCE</scope>
    <source>
        <tissue evidence="1">Shoot tissue taken approximately 20 cm above the soil surface</tissue>
    </source>
</reference>
<protein>
    <submittedName>
        <fullName evidence="1">Uncharacterized protein</fullName>
    </submittedName>
</protein>
<dbReference type="AlphaFoldDB" id="A0A0A9CCL1"/>
<sequence>MAEPNCIAAKCRSLFSRSIHWRWLAESSRRVTTLKCFMRNIRKKWKPFMQK</sequence>
<organism evidence="1">
    <name type="scientific">Arundo donax</name>
    <name type="common">Giant reed</name>
    <name type="synonym">Donax arundinaceus</name>
    <dbReference type="NCBI Taxonomy" id="35708"/>
    <lineage>
        <taxon>Eukaryota</taxon>
        <taxon>Viridiplantae</taxon>
        <taxon>Streptophyta</taxon>
        <taxon>Embryophyta</taxon>
        <taxon>Tracheophyta</taxon>
        <taxon>Spermatophyta</taxon>
        <taxon>Magnoliopsida</taxon>
        <taxon>Liliopsida</taxon>
        <taxon>Poales</taxon>
        <taxon>Poaceae</taxon>
        <taxon>PACMAD clade</taxon>
        <taxon>Arundinoideae</taxon>
        <taxon>Arundineae</taxon>
        <taxon>Arundo</taxon>
    </lineage>
</organism>
<proteinExistence type="predicted"/>
<accession>A0A0A9CCL1</accession>
<name>A0A0A9CCL1_ARUDO</name>